<feature type="transmembrane region" description="Helical" evidence="7">
    <location>
        <begin position="313"/>
        <end position="336"/>
    </location>
</feature>
<evidence type="ECO:0000313" key="10">
    <source>
        <dbReference type="Proteomes" id="UP001428290"/>
    </source>
</evidence>
<keyword evidence="6 7" id="KW-0472">Membrane</keyword>
<feature type="transmembrane region" description="Helical" evidence="7">
    <location>
        <begin position="143"/>
        <end position="165"/>
    </location>
</feature>
<dbReference type="PROSITE" id="PS50928">
    <property type="entry name" value="ABC_TM1"/>
    <property type="match status" value="1"/>
</dbReference>
<evidence type="ECO:0000259" key="8">
    <source>
        <dbReference type="PROSITE" id="PS50928"/>
    </source>
</evidence>
<comment type="caution">
    <text evidence="9">The sequence shown here is derived from an EMBL/GenBank/DDBJ whole genome shotgun (WGS) entry which is preliminary data.</text>
</comment>
<proteinExistence type="inferred from homology"/>
<evidence type="ECO:0000313" key="9">
    <source>
        <dbReference type="EMBL" id="GAA5528984.1"/>
    </source>
</evidence>
<dbReference type="Pfam" id="PF00528">
    <property type="entry name" value="BPD_transp_1"/>
    <property type="match status" value="1"/>
</dbReference>
<keyword evidence="2 7" id="KW-0813">Transport</keyword>
<evidence type="ECO:0000256" key="5">
    <source>
        <dbReference type="ARBA" id="ARBA00022989"/>
    </source>
</evidence>
<dbReference type="InterPro" id="IPR045621">
    <property type="entry name" value="BPD_transp_1_N"/>
</dbReference>
<evidence type="ECO:0000256" key="4">
    <source>
        <dbReference type="ARBA" id="ARBA00022692"/>
    </source>
</evidence>
<sequence length="346" mass="38325">MVGYIFRRLLGIIPVLLGISLLVFTLLRTIPGDPAIIILGERSTPEQRAALRTKLKLDRPLFLNFESGNIFESQYVTYITNFATGDFGDSIKTRQAISKELKQRFPATIELALSALLIAVVVGVTTGVVAATKRGSWIDASSMIVALLGVSIPIFWLGLMMQYLFSVKLKWLDPSLRLDTSLQGSFEPITGLYLLDGLLLGRFDITMNAFKHLIMPSLALATVPLASIARMTRSAMLEVLYQDYIRTARAKGLSARITILRHGLRNALIPVITVIGLQLGFLLGGAVLTETVFSWPGIGRWLLDGILARDYPVVQSGVMFVSLVFVLINTLVDISYRFFDPRIQYK</sequence>
<dbReference type="CDD" id="cd06261">
    <property type="entry name" value="TM_PBP2"/>
    <property type="match status" value="1"/>
</dbReference>
<keyword evidence="10" id="KW-1185">Reference proteome</keyword>
<protein>
    <submittedName>
        <fullName evidence="9">Dipeptide transport system permease protein DppB</fullName>
    </submittedName>
</protein>
<dbReference type="PANTHER" id="PTHR43163:SF6">
    <property type="entry name" value="DIPEPTIDE TRANSPORT SYSTEM PERMEASE PROTEIN DPPB-RELATED"/>
    <property type="match status" value="1"/>
</dbReference>
<evidence type="ECO:0000256" key="7">
    <source>
        <dbReference type="RuleBase" id="RU363032"/>
    </source>
</evidence>
<dbReference type="SUPFAM" id="SSF161098">
    <property type="entry name" value="MetI-like"/>
    <property type="match status" value="1"/>
</dbReference>
<keyword evidence="4 7" id="KW-0812">Transmembrane</keyword>
<feature type="transmembrane region" description="Helical" evidence="7">
    <location>
        <begin position="9"/>
        <end position="27"/>
    </location>
</feature>
<dbReference type="InterPro" id="IPR000515">
    <property type="entry name" value="MetI-like"/>
</dbReference>
<evidence type="ECO:0000256" key="1">
    <source>
        <dbReference type="ARBA" id="ARBA00004651"/>
    </source>
</evidence>
<gene>
    <name evidence="9" type="primary">dppB_3</name>
    <name evidence="9" type="ORF">Hgul01_02787</name>
</gene>
<feature type="domain" description="ABC transmembrane type-1" evidence="8">
    <location>
        <begin position="105"/>
        <end position="332"/>
    </location>
</feature>
<accession>A0ABP9X0S5</accession>
<organism evidence="9 10">
    <name type="scientific">Herpetosiphon gulosus</name>
    <dbReference type="NCBI Taxonomy" id="1973496"/>
    <lineage>
        <taxon>Bacteria</taxon>
        <taxon>Bacillati</taxon>
        <taxon>Chloroflexota</taxon>
        <taxon>Chloroflexia</taxon>
        <taxon>Herpetosiphonales</taxon>
        <taxon>Herpetosiphonaceae</taxon>
        <taxon>Herpetosiphon</taxon>
    </lineage>
</organism>
<dbReference type="Gene3D" id="1.10.3720.10">
    <property type="entry name" value="MetI-like"/>
    <property type="match status" value="1"/>
</dbReference>
<reference evidence="9 10" key="1">
    <citation type="submission" date="2024-02" db="EMBL/GenBank/DDBJ databases">
        <title>Herpetosiphon gulosus NBRC 112829.</title>
        <authorList>
            <person name="Ichikawa N."/>
            <person name="Katano-Makiyama Y."/>
            <person name="Hidaka K."/>
        </authorList>
    </citation>
    <scope>NUCLEOTIDE SEQUENCE [LARGE SCALE GENOMIC DNA]</scope>
    <source>
        <strain evidence="9 10">NBRC 112829</strain>
    </source>
</reference>
<dbReference type="Proteomes" id="UP001428290">
    <property type="component" value="Unassembled WGS sequence"/>
</dbReference>
<evidence type="ECO:0000256" key="3">
    <source>
        <dbReference type="ARBA" id="ARBA00022475"/>
    </source>
</evidence>
<dbReference type="InterPro" id="IPR035906">
    <property type="entry name" value="MetI-like_sf"/>
</dbReference>
<dbReference type="RefSeq" id="WP_345722603.1">
    <property type="nucleotide sequence ID" value="NZ_BAABRU010000009.1"/>
</dbReference>
<comment type="subcellular location">
    <subcellularLocation>
        <location evidence="1 7">Cell membrane</location>
        <topology evidence="1 7">Multi-pass membrane protein</topology>
    </subcellularLocation>
</comment>
<dbReference type="PANTHER" id="PTHR43163">
    <property type="entry name" value="DIPEPTIDE TRANSPORT SYSTEM PERMEASE PROTEIN DPPB-RELATED"/>
    <property type="match status" value="1"/>
</dbReference>
<comment type="similarity">
    <text evidence="7">Belongs to the binding-protein-dependent transport system permease family.</text>
</comment>
<dbReference type="EMBL" id="BAABRU010000009">
    <property type="protein sequence ID" value="GAA5528984.1"/>
    <property type="molecule type" value="Genomic_DNA"/>
</dbReference>
<keyword evidence="3" id="KW-1003">Cell membrane</keyword>
<dbReference type="Pfam" id="PF19300">
    <property type="entry name" value="BPD_transp_1_N"/>
    <property type="match status" value="1"/>
</dbReference>
<feature type="transmembrane region" description="Helical" evidence="7">
    <location>
        <begin position="111"/>
        <end position="131"/>
    </location>
</feature>
<name>A0ABP9X0S5_9CHLR</name>
<evidence type="ECO:0000256" key="2">
    <source>
        <dbReference type="ARBA" id="ARBA00022448"/>
    </source>
</evidence>
<feature type="transmembrane region" description="Helical" evidence="7">
    <location>
        <begin position="267"/>
        <end position="293"/>
    </location>
</feature>
<feature type="transmembrane region" description="Helical" evidence="7">
    <location>
        <begin position="209"/>
        <end position="229"/>
    </location>
</feature>
<keyword evidence="5 7" id="KW-1133">Transmembrane helix</keyword>
<evidence type="ECO:0000256" key="6">
    <source>
        <dbReference type="ARBA" id="ARBA00023136"/>
    </source>
</evidence>